<keyword evidence="9" id="KW-0317">Glutathione biosynthesis</keyword>
<dbReference type="RefSeq" id="WP_207329402.1">
    <property type="nucleotide sequence ID" value="NZ_JAFMYW010000003.1"/>
</dbReference>
<comment type="similarity">
    <text evidence="3 9">Belongs to the gamma-glutamyltransferase family.</text>
</comment>
<dbReference type="Gene3D" id="3.60.20.40">
    <property type="match status" value="1"/>
</dbReference>
<dbReference type="EC" id="2.3.2.2" evidence="9"/>
<dbReference type="PROSITE" id="PS00462">
    <property type="entry name" value="G_GLU_TRANSPEPTIDASE"/>
    <property type="match status" value="1"/>
</dbReference>
<accession>A0ABS3JHH1</accession>
<evidence type="ECO:0000313" key="11">
    <source>
        <dbReference type="Proteomes" id="UP000664628"/>
    </source>
</evidence>
<dbReference type="EMBL" id="JAFMYW010000003">
    <property type="protein sequence ID" value="MBO0949443.1"/>
    <property type="molecule type" value="Genomic_DNA"/>
</dbReference>
<comment type="pathway">
    <text evidence="9">Sulfur metabolism; glutathione metabolism.</text>
</comment>
<keyword evidence="11" id="KW-1185">Reference proteome</keyword>
<keyword evidence="7 9" id="KW-0012">Acyltransferase</keyword>
<evidence type="ECO:0000256" key="7">
    <source>
        <dbReference type="ARBA" id="ARBA00023315"/>
    </source>
</evidence>
<dbReference type="InterPro" id="IPR029055">
    <property type="entry name" value="Ntn_hydrolases_N"/>
</dbReference>
<keyword evidence="4 9" id="KW-0808">Transferase</keyword>
<dbReference type="InterPro" id="IPR055262">
    <property type="entry name" value="GGT_CS"/>
</dbReference>
<evidence type="ECO:0000256" key="9">
    <source>
        <dbReference type="RuleBase" id="RU368036"/>
    </source>
</evidence>
<evidence type="ECO:0000256" key="2">
    <source>
        <dbReference type="ARBA" id="ARBA00001089"/>
    </source>
</evidence>
<dbReference type="Proteomes" id="UP000664628">
    <property type="component" value="Unassembled WGS sequence"/>
</dbReference>
<comment type="catalytic activity">
    <reaction evidence="2 9">
        <text>glutathione + H2O = L-cysteinylglycine + L-glutamate</text>
        <dbReference type="Rhea" id="RHEA:28807"/>
        <dbReference type="ChEBI" id="CHEBI:15377"/>
        <dbReference type="ChEBI" id="CHEBI:29985"/>
        <dbReference type="ChEBI" id="CHEBI:57925"/>
        <dbReference type="ChEBI" id="CHEBI:61694"/>
        <dbReference type="EC" id="3.4.19.13"/>
    </reaction>
</comment>
<dbReference type="InterPro" id="IPR051792">
    <property type="entry name" value="GGT_bact"/>
</dbReference>
<sequence>MHNRTVLHLRSFIVSVAIYALNIGCKPAPPAASQTAVQTGQGVYQYKEEDPTLKPFFSDRQGVIGRNGMVASAHPEASLVGLNILKAGGNAVDAAVAVQFALAVVYPGAGNIGGGGFMVYRDKSGKASTLDYREKAPGKATQNMYLDSLGNVRAGGLSLSGHLASGVPGSVAGMVQAHQKFGKLTWAQVLQPAIDLAEKGFPLTERDATGLNRIKADLLKYNPGKMYFMRPDGRAWAKGDTLLQADLGQTLRRIQTQGRAGFYAGETAQLVAAEMQRGGGLISEADLANYQAIWREPIRQGYKNFNVITMPPTSSGGVALVQLLRYIEPYPIRRWGWNRDSTVQVMIEAERRVYADRAKFLGDPDFMNVPAAQLMNRTYLQKQWETFNFSQATDSKTIHGGSLPGYESLETTHFSVVDRDGNAVSITTTLNGGYGSRVVVGGAGFFLNNEMDDFSIKPGTPNMYGLIGSQANAIAPNKRMLSSMTPTILERDGKLFMVVGTPGGSTIMTSVFQTVVNVIEHGMTMQQSVNALKFHHQWLPDKTIFENGAFSEATQKALISRGYMLEQLTNTLGRMDCVLVRPDGSFEGASDPRADNTAMGF</sequence>
<evidence type="ECO:0000256" key="5">
    <source>
        <dbReference type="ARBA" id="ARBA00022801"/>
    </source>
</evidence>
<organism evidence="10 11">
    <name type="scientific">Fibrella forsythiae</name>
    <dbReference type="NCBI Taxonomy" id="2817061"/>
    <lineage>
        <taxon>Bacteria</taxon>
        <taxon>Pseudomonadati</taxon>
        <taxon>Bacteroidota</taxon>
        <taxon>Cytophagia</taxon>
        <taxon>Cytophagales</taxon>
        <taxon>Spirosomataceae</taxon>
        <taxon>Fibrella</taxon>
    </lineage>
</organism>
<reference evidence="10 11" key="1">
    <citation type="submission" date="2021-03" db="EMBL/GenBank/DDBJ databases">
        <title>Fibrella sp. HMF5405 genome sequencing and assembly.</title>
        <authorList>
            <person name="Kang H."/>
            <person name="Kim H."/>
            <person name="Bae S."/>
            <person name="Joh K."/>
        </authorList>
    </citation>
    <scope>NUCLEOTIDE SEQUENCE [LARGE SCALE GENOMIC DNA]</scope>
    <source>
        <strain evidence="10 11">HMF5405</strain>
    </source>
</reference>
<comment type="catalytic activity">
    <reaction evidence="8 9">
        <text>an N-terminal (5-L-glutamyl)-[peptide] + an alpha-amino acid = 5-L-glutamyl amino acid + an N-terminal L-alpha-aminoacyl-[peptide]</text>
        <dbReference type="Rhea" id="RHEA:23904"/>
        <dbReference type="Rhea" id="RHEA-COMP:9780"/>
        <dbReference type="Rhea" id="RHEA-COMP:9795"/>
        <dbReference type="ChEBI" id="CHEBI:77644"/>
        <dbReference type="ChEBI" id="CHEBI:78597"/>
        <dbReference type="ChEBI" id="CHEBI:78599"/>
        <dbReference type="ChEBI" id="CHEBI:78608"/>
        <dbReference type="EC" id="2.3.2.2"/>
    </reaction>
</comment>
<dbReference type="InterPro" id="IPR043137">
    <property type="entry name" value="GGT_ssub_C"/>
</dbReference>
<evidence type="ECO:0000256" key="1">
    <source>
        <dbReference type="ARBA" id="ARBA00001049"/>
    </source>
</evidence>
<dbReference type="PANTHER" id="PTHR43199:SF1">
    <property type="entry name" value="GLUTATHIONE HYDROLASE PROENZYME"/>
    <property type="match status" value="1"/>
</dbReference>
<keyword evidence="5 9" id="KW-0378">Hydrolase</keyword>
<comment type="PTM">
    <text evidence="9">Cleaved by autocatalysis into a large and a small subunit.</text>
</comment>
<comment type="subunit">
    <text evidence="9">This enzyme consists of two polypeptide chains, which are synthesized in precursor form from a single polypeptide.</text>
</comment>
<evidence type="ECO:0000313" key="10">
    <source>
        <dbReference type="EMBL" id="MBO0949443.1"/>
    </source>
</evidence>
<dbReference type="PRINTS" id="PR01210">
    <property type="entry name" value="GGTRANSPTASE"/>
</dbReference>
<keyword evidence="6 9" id="KW-0865">Zymogen</keyword>
<protein>
    <recommendedName>
        <fullName evidence="9">Glutathione hydrolase proenzyme</fullName>
        <ecNumber evidence="9">2.3.2.2</ecNumber>
        <ecNumber evidence="9">3.4.19.13</ecNumber>
    </recommendedName>
    <component>
        <recommendedName>
            <fullName evidence="9">Glutathione hydrolase large chain</fullName>
        </recommendedName>
    </component>
    <component>
        <recommendedName>
            <fullName evidence="9">Glutathione hydrolase small chain</fullName>
        </recommendedName>
    </component>
</protein>
<dbReference type="InterPro" id="IPR000101">
    <property type="entry name" value="GGT_peptidase"/>
</dbReference>
<comment type="caution">
    <text evidence="10">The sequence shown here is derived from an EMBL/GenBank/DDBJ whole genome shotgun (WGS) entry which is preliminary data.</text>
</comment>
<evidence type="ECO:0000256" key="3">
    <source>
        <dbReference type="ARBA" id="ARBA00009381"/>
    </source>
</evidence>
<dbReference type="Gene3D" id="1.10.246.130">
    <property type="match status" value="1"/>
</dbReference>
<evidence type="ECO:0000256" key="4">
    <source>
        <dbReference type="ARBA" id="ARBA00022679"/>
    </source>
</evidence>
<dbReference type="NCBIfam" id="TIGR00066">
    <property type="entry name" value="g_glut_trans"/>
    <property type="match status" value="1"/>
</dbReference>
<comment type="catalytic activity">
    <reaction evidence="1 9">
        <text>an S-substituted glutathione + H2O = an S-substituted L-cysteinylglycine + L-glutamate</text>
        <dbReference type="Rhea" id="RHEA:59468"/>
        <dbReference type="ChEBI" id="CHEBI:15377"/>
        <dbReference type="ChEBI" id="CHEBI:29985"/>
        <dbReference type="ChEBI" id="CHEBI:90779"/>
        <dbReference type="ChEBI" id="CHEBI:143103"/>
        <dbReference type="EC" id="3.4.19.13"/>
    </reaction>
</comment>
<evidence type="ECO:0000256" key="8">
    <source>
        <dbReference type="ARBA" id="ARBA00047417"/>
    </source>
</evidence>
<dbReference type="PANTHER" id="PTHR43199">
    <property type="entry name" value="GLUTATHIONE HYDROLASE"/>
    <property type="match status" value="1"/>
</dbReference>
<dbReference type="GO" id="GO:0103068">
    <property type="term" value="F:leukotriene C4 gamma-glutamyl transferase activity"/>
    <property type="evidence" value="ECO:0007669"/>
    <property type="project" value="UniProtKB-EC"/>
</dbReference>
<dbReference type="Pfam" id="PF01019">
    <property type="entry name" value="G_glu_transpept"/>
    <property type="match status" value="1"/>
</dbReference>
<dbReference type="EC" id="3.4.19.13" evidence="9"/>
<proteinExistence type="inferred from homology"/>
<evidence type="ECO:0000256" key="6">
    <source>
        <dbReference type="ARBA" id="ARBA00023145"/>
    </source>
</evidence>
<gene>
    <name evidence="10" type="primary">ggt</name>
    <name evidence="10" type="ORF">J2I46_12680</name>
</gene>
<dbReference type="InterPro" id="IPR043138">
    <property type="entry name" value="GGT_lsub"/>
</dbReference>
<name>A0ABS3JHH1_9BACT</name>
<dbReference type="SUPFAM" id="SSF56235">
    <property type="entry name" value="N-terminal nucleophile aminohydrolases (Ntn hydrolases)"/>
    <property type="match status" value="1"/>
</dbReference>